<dbReference type="AlphaFoldDB" id="A0A455W3I0"/>
<proteinExistence type="predicted"/>
<evidence type="ECO:0000313" key="1">
    <source>
        <dbReference type="EMBL" id="BBJ03796.1"/>
    </source>
</evidence>
<name>A0A455W3I0_MARNT</name>
<sequence length="70" mass="8046">MTRTVYIREPVPANYLQLTPTPGPEVNVIERCPAYVEVLKKTITACNDDKLDIQDWDQVQAEKVQRMNAK</sequence>
<accession>A0A455W3I0</accession>
<dbReference type="EMBL" id="AP019537">
    <property type="protein sequence ID" value="BBJ03796.1"/>
    <property type="molecule type" value="Genomic_DNA"/>
</dbReference>
<gene>
    <name evidence="1" type="ORF">YBY_16440</name>
</gene>
<organism evidence="1">
    <name type="scientific">Marinobacter nauticus</name>
    <name type="common">Marinobacter hydrocarbonoclasticus</name>
    <name type="synonym">Marinobacter aquaeolei</name>
    <dbReference type="NCBI Taxonomy" id="2743"/>
    <lineage>
        <taxon>Bacteria</taxon>
        <taxon>Pseudomonadati</taxon>
        <taxon>Pseudomonadota</taxon>
        <taxon>Gammaproteobacteria</taxon>
        <taxon>Pseudomonadales</taxon>
        <taxon>Marinobacteraceae</taxon>
        <taxon>Marinobacter</taxon>
    </lineage>
</organism>
<reference evidence="1" key="1">
    <citation type="submission" date="2019-03" db="EMBL/GenBank/DDBJ databases">
        <title>Whole genome analysis of nitrate-reducing bacteria Marinobacter hydrocarbonoclasticus YB03.</title>
        <authorList>
            <person name="Azam A.H."/>
            <person name="Yuk S.R."/>
            <person name="Kamarisima K."/>
            <person name="Miyanaga K."/>
            <person name="Tanji Y."/>
        </authorList>
    </citation>
    <scope>NUCLEOTIDE SEQUENCE</scope>
    <source>
        <strain evidence="1">YB03</strain>
    </source>
</reference>
<protein>
    <submittedName>
        <fullName evidence="1">Uncharacterized protein</fullName>
    </submittedName>
</protein>